<feature type="non-terminal residue" evidence="1">
    <location>
        <position position="67"/>
    </location>
</feature>
<evidence type="ECO:0000313" key="1">
    <source>
        <dbReference type="EMBL" id="KAF2174433.1"/>
    </source>
</evidence>
<evidence type="ECO:0000313" key="2">
    <source>
        <dbReference type="Proteomes" id="UP000800200"/>
    </source>
</evidence>
<sequence>MRSFGTEIPGNRGRNDELSPEARAAIISKREAGVLRKDLAVECRVSEKTITNTFKRWKSHNTVESLP</sequence>
<protein>
    <submittedName>
        <fullName evidence="1">Uncharacterized protein</fullName>
    </submittedName>
</protein>
<proteinExistence type="predicted"/>
<dbReference type="InterPro" id="IPR036388">
    <property type="entry name" value="WH-like_DNA-bd_sf"/>
</dbReference>
<organism evidence="1 2">
    <name type="scientific">Zopfia rhizophila CBS 207.26</name>
    <dbReference type="NCBI Taxonomy" id="1314779"/>
    <lineage>
        <taxon>Eukaryota</taxon>
        <taxon>Fungi</taxon>
        <taxon>Dikarya</taxon>
        <taxon>Ascomycota</taxon>
        <taxon>Pezizomycotina</taxon>
        <taxon>Dothideomycetes</taxon>
        <taxon>Dothideomycetes incertae sedis</taxon>
        <taxon>Zopfiaceae</taxon>
        <taxon>Zopfia</taxon>
    </lineage>
</organism>
<reference evidence="1" key="1">
    <citation type="journal article" date="2020" name="Stud. Mycol.">
        <title>101 Dothideomycetes genomes: a test case for predicting lifestyles and emergence of pathogens.</title>
        <authorList>
            <person name="Haridas S."/>
            <person name="Albert R."/>
            <person name="Binder M."/>
            <person name="Bloem J."/>
            <person name="Labutti K."/>
            <person name="Salamov A."/>
            <person name="Andreopoulos B."/>
            <person name="Baker S."/>
            <person name="Barry K."/>
            <person name="Bills G."/>
            <person name="Bluhm B."/>
            <person name="Cannon C."/>
            <person name="Castanera R."/>
            <person name="Culley D."/>
            <person name="Daum C."/>
            <person name="Ezra D."/>
            <person name="Gonzalez J."/>
            <person name="Henrissat B."/>
            <person name="Kuo A."/>
            <person name="Liang C."/>
            <person name="Lipzen A."/>
            <person name="Lutzoni F."/>
            <person name="Magnuson J."/>
            <person name="Mondo S."/>
            <person name="Nolan M."/>
            <person name="Ohm R."/>
            <person name="Pangilinan J."/>
            <person name="Park H.-J."/>
            <person name="Ramirez L."/>
            <person name="Alfaro M."/>
            <person name="Sun H."/>
            <person name="Tritt A."/>
            <person name="Yoshinaga Y."/>
            <person name="Zwiers L.-H."/>
            <person name="Turgeon B."/>
            <person name="Goodwin S."/>
            <person name="Spatafora J."/>
            <person name="Crous P."/>
            <person name="Grigoriev I."/>
        </authorList>
    </citation>
    <scope>NUCLEOTIDE SEQUENCE</scope>
    <source>
        <strain evidence="1">CBS 207.26</strain>
    </source>
</reference>
<dbReference type="Gene3D" id="1.10.10.10">
    <property type="entry name" value="Winged helix-like DNA-binding domain superfamily/Winged helix DNA-binding domain"/>
    <property type="match status" value="1"/>
</dbReference>
<dbReference type="EMBL" id="ML994949">
    <property type="protein sequence ID" value="KAF2174433.1"/>
    <property type="molecule type" value="Genomic_DNA"/>
</dbReference>
<name>A0A6A6D5M5_9PEZI</name>
<accession>A0A6A6D5M5</accession>
<dbReference type="OrthoDB" id="3796133at2759"/>
<gene>
    <name evidence="1" type="ORF">K469DRAFT_710953</name>
</gene>
<keyword evidence="2" id="KW-1185">Reference proteome</keyword>
<dbReference type="AlphaFoldDB" id="A0A6A6D5M5"/>
<dbReference type="Proteomes" id="UP000800200">
    <property type="component" value="Unassembled WGS sequence"/>
</dbReference>